<proteinExistence type="predicted"/>
<keyword evidence="4" id="KW-0479">Metal-binding</keyword>
<evidence type="ECO:0000256" key="3">
    <source>
        <dbReference type="ARBA" id="ARBA00022617"/>
    </source>
</evidence>
<dbReference type="EMBL" id="MLJW01007362">
    <property type="protein sequence ID" value="OIQ65391.1"/>
    <property type="molecule type" value="Genomic_DNA"/>
</dbReference>
<dbReference type="AlphaFoldDB" id="A0A1J5PC53"/>
<dbReference type="FunFam" id="1.10.420.10:FF:000004">
    <property type="entry name" value="Catalase-peroxidase"/>
    <property type="match status" value="1"/>
</dbReference>
<dbReference type="PANTHER" id="PTHR30555:SF0">
    <property type="entry name" value="CATALASE-PEROXIDASE"/>
    <property type="match status" value="1"/>
</dbReference>
<accession>A0A1J5PC53</accession>
<evidence type="ECO:0000256" key="2">
    <source>
        <dbReference type="ARBA" id="ARBA00022559"/>
    </source>
</evidence>
<keyword evidence="5 11" id="KW-0560">Oxidoreductase</keyword>
<comment type="cofactor">
    <cofactor evidence="1">
        <name>heme b</name>
        <dbReference type="ChEBI" id="CHEBI:60344"/>
    </cofactor>
</comment>
<keyword evidence="2 11" id="KW-0575">Peroxidase</keyword>
<comment type="catalytic activity">
    <reaction evidence="9">
        <text>H2O2 + AH2 = A + 2 H2O</text>
        <dbReference type="Rhea" id="RHEA:30275"/>
        <dbReference type="ChEBI" id="CHEBI:13193"/>
        <dbReference type="ChEBI" id="CHEBI:15377"/>
        <dbReference type="ChEBI" id="CHEBI:16240"/>
        <dbReference type="ChEBI" id="CHEBI:17499"/>
        <dbReference type="EC" id="1.11.1.21"/>
    </reaction>
</comment>
<name>A0A1J5PC53_9ZZZZ</name>
<dbReference type="GO" id="GO:0046872">
    <property type="term" value="F:metal ion binding"/>
    <property type="evidence" value="ECO:0007669"/>
    <property type="project" value="UniProtKB-KW"/>
</dbReference>
<evidence type="ECO:0000256" key="5">
    <source>
        <dbReference type="ARBA" id="ARBA00023002"/>
    </source>
</evidence>
<dbReference type="GO" id="GO:0004096">
    <property type="term" value="F:catalase activity"/>
    <property type="evidence" value="ECO:0007669"/>
    <property type="project" value="InterPro"/>
</dbReference>
<comment type="catalytic activity">
    <reaction evidence="8">
        <text>2 H2O2 = O2 + 2 H2O</text>
        <dbReference type="Rhea" id="RHEA:20309"/>
        <dbReference type="ChEBI" id="CHEBI:15377"/>
        <dbReference type="ChEBI" id="CHEBI:15379"/>
        <dbReference type="ChEBI" id="CHEBI:16240"/>
        <dbReference type="EC" id="1.11.1.21"/>
    </reaction>
</comment>
<dbReference type="GO" id="GO:0070301">
    <property type="term" value="P:cellular response to hydrogen peroxide"/>
    <property type="evidence" value="ECO:0007669"/>
    <property type="project" value="TreeGrafter"/>
</dbReference>
<gene>
    <name evidence="11" type="primary">katG_6</name>
    <name evidence="11" type="ORF">GALL_530490</name>
</gene>
<dbReference type="InterPro" id="IPR010255">
    <property type="entry name" value="Haem_peroxidase_sf"/>
</dbReference>
<evidence type="ECO:0000256" key="4">
    <source>
        <dbReference type="ARBA" id="ARBA00022723"/>
    </source>
</evidence>
<dbReference type="PANTHER" id="PTHR30555">
    <property type="entry name" value="HYDROPEROXIDASE I, BIFUNCTIONAL CATALASE-PEROXIDASE"/>
    <property type="match status" value="1"/>
</dbReference>
<keyword evidence="7" id="KW-0376">Hydrogen peroxide</keyword>
<keyword evidence="6" id="KW-0408">Iron</keyword>
<evidence type="ECO:0000256" key="6">
    <source>
        <dbReference type="ARBA" id="ARBA00023004"/>
    </source>
</evidence>
<dbReference type="InterPro" id="IPR000763">
    <property type="entry name" value="Catalase_peroxidase"/>
</dbReference>
<protein>
    <submittedName>
        <fullName evidence="11">Catalase-peroxidase</fullName>
        <ecNumber evidence="11">1.11.1.21</ecNumber>
    </submittedName>
</protein>
<dbReference type="Pfam" id="PF00141">
    <property type="entry name" value="peroxidase"/>
    <property type="match status" value="1"/>
</dbReference>
<evidence type="ECO:0000256" key="9">
    <source>
        <dbReference type="ARBA" id="ARBA00051651"/>
    </source>
</evidence>
<dbReference type="Gene3D" id="1.10.520.10">
    <property type="match status" value="1"/>
</dbReference>
<evidence type="ECO:0000313" key="11">
    <source>
        <dbReference type="EMBL" id="OIQ65391.1"/>
    </source>
</evidence>
<dbReference type="GO" id="GO:0020037">
    <property type="term" value="F:heme binding"/>
    <property type="evidence" value="ECO:0007669"/>
    <property type="project" value="InterPro"/>
</dbReference>
<dbReference type="GO" id="GO:0042744">
    <property type="term" value="P:hydrogen peroxide catabolic process"/>
    <property type="evidence" value="ECO:0007669"/>
    <property type="project" value="UniProtKB-KW"/>
</dbReference>
<evidence type="ECO:0000256" key="7">
    <source>
        <dbReference type="ARBA" id="ARBA00023324"/>
    </source>
</evidence>
<reference evidence="11" key="1">
    <citation type="submission" date="2016-10" db="EMBL/GenBank/DDBJ databases">
        <title>Sequence of Gallionella enrichment culture.</title>
        <authorList>
            <person name="Poehlein A."/>
            <person name="Muehling M."/>
            <person name="Daniel R."/>
        </authorList>
    </citation>
    <scope>NUCLEOTIDE SEQUENCE</scope>
</reference>
<dbReference type="InterPro" id="IPR002016">
    <property type="entry name" value="Haem_peroxidase"/>
</dbReference>
<feature type="domain" description="Plant heme peroxidase family profile" evidence="10">
    <location>
        <begin position="2"/>
        <end position="150"/>
    </location>
</feature>
<keyword evidence="3" id="KW-0349">Heme</keyword>
<dbReference type="SUPFAM" id="SSF48113">
    <property type="entry name" value="Heme-dependent peroxidases"/>
    <property type="match status" value="1"/>
</dbReference>
<dbReference type="GO" id="GO:0005829">
    <property type="term" value="C:cytosol"/>
    <property type="evidence" value="ECO:0007669"/>
    <property type="project" value="TreeGrafter"/>
</dbReference>
<evidence type="ECO:0000259" key="10">
    <source>
        <dbReference type="Pfam" id="PF00141"/>
    </source>
</evidence>
<evidence type="ECO:0000256" key="1">
    <source>
        <dbReference type="ARBA" id="ARBA00001970"/>
    </source>
</evidence>
<sequence length="178" mass="19634">MVPFSPGRTDATQEQTDVESFAALEPVSDGFRNYRAETVTASPEALLIDRAQLLTLTAPEMTVLVGGLRVLGANHGQSPFGVLTGRPGTLSNDFFVNLLDMSTQWQPSASSEDVFEGRDRKTNEVKWTGTRVDLIFGSHSQLRALAEVYACTDSKEKFVKDFVAAWNKVMNLDRFELA</sequence>
<dbReference type="EC" id="1.11.1.21" evidence="11"/>
<evidence type="ECO:0000256" key="8">
    <source>
        <dbReference type="ARBA" id="ARBA00049145"/>
    </source>
</evidence>
<comment type="caution">
    <text evidence="11">The sequence shown here is derived from an EMBL/GenBank/DDBJ whole genome shotgun (WGS) entry which is preliminary data.</text>
</comment>
<dbReference type="Gene3D" id="1.10.420.10">
    <property type="entry name" value="Peroxidase, domain 2"/>
    <property type="match status" value="1"/>
</dbReference>
<organism evidence="11">
    <name type="scientific">mine drainage metagenome</name>
    <dbReference type="NCBI Taxonomy" id="410659"/>
    <lineage>
        <taxon>unclassified sequences</taxon>
        <taxon>metagenomes</taxon>
        <taxon>ecological metagenomes</taxon>
    </lineage>
</organism>